<evidence type="ECO:0000313" key="1">
    <source>
        <dbReference type="EMBL" id="JAD89284.1"/>
    </source>
</evidence>
<dbReference type="AlphaFoldDB" id="A0A0A9DL23"/>
<sequence length="179" mass="20582">MYQEFSCIRHTAYWPVANFCKNVKTKNELYTSLTGVSMARGGKQFHRCALHRQVHLLCDKLCWTRPTSDLSTILSRPGHDFFFHPPAHSCLTYCNAIPSDLHPFLQTTKFSPEAEPFLLPWNNRACMPSLLHGSHNHTTRLHMSTGANHCSKYFCCNILLGGFAQIEHLKMRFFKPCHT</sequence>
<name>A0A0A9DL23_ARUDO</name>
<dbReference type="EMBL" id="GBRH01208611">
    <property type="protein sequence ID" value="JAD89284.1"/>
    <property type="molecule type" value="Transcribed_RNA"/>
</dbReference>
<organism evidence="1">
    <name type="scientific">Arundo donax</name>
    <name type="common">Giant reed</name>
    <name type="synonym">Donax arundinaceus</name>
    <dbReference type="NCBI Taxonomy" id="35708"/>
    <lineage>
        <taxon>Eukaryota</taxon>
        <taxon>Viridiplantae</taxon>
        <taxon>Streptophyta</taxon>
        <taxon>Embryophyta</taxon>
        <taxon>Tracheophyta</taxon>
        <taxon>Spermatophyta</taxon>
        <taxon>Magnoliopsida</taxon>
        <taxon>Liliopsida</taxon>
        <taxon>Poales</taxon>
        <taxon>Poaceae</taxon>
        <taxon>PACMAD clade</taxon>
        <taxon>Arundinoideae</taxon>
        <taxon>Arundineae</taxon>
        <taxon>Arundo</taxon>
    </lineage>
</organism>
<accession>A0A0A9DL23</accession>
<protein>
    <submittedName>
        <fullName evidence="1">Uncharacterized protein</fullName>
    </submittedName>
</protein>
<proteinExistence type="predicted"/>
<reference evidence="1" key="2">
    <citation type="journal article" date="2015" name="Data Brief">
        <title>Shoot transcriptome of the giant reed, Arundo donax.</title>
        <authorList>
            <person name="Barrero R.A."/>
            <person name="Guerrero F.D."/>
            <person name="Moolhuijzen P."/>
            <person name="Goolsby J.A."/>
            <person name="Tidwell J."/>
            <person name="Bellgard S.E."/>
            <person name="Bellgard M.I."/>
        </authorList>
    </citation>
    <scope>NUCLEOTIDE SEQUENCE</scope>
    <source>
        <tissue evidence="1">Shoot tissue taken approximately 20 cm above the soil surface</tissue>
    </source>
</reference>
<reference evidence="1" key="1">
    <citation type="submission" date="2014-09" db="EMBL/GenBank/DDBJ databases">
        <authorList>
            <person name="Magalhaes I.L.F."/>
            <person name="Oliveira U."/>
            <person name="Santos F.R."/>
            <person name="Vidigal T.H.D.A."/>
            <person name="Brescovit A.D."/>
            <person name="Santos A.J."/>
        </authorList>
    </citation>
    <scope>NUCLEOTIDE SEQUENCE</scope>
    <source>
        <tissue evidence="1">Shoot tissue taken approximately 20 cm above the soil surface</tissue>
    </source>
</reference>